<dbReference type="STRING" id="1814289.SAMN05216410_0587"/>
<dbReference type="AlphaFoldDB" id="A0A1G6GYP2"/>
<dbReference type="EMBL" id="FMYH01000001">
    <property type="protein sequence ID" value="SDB87119.1"/>
    <property type="molecule type" value="Genomic_DNA"/>
</dbReference>
<feature type="domain" description="N-acetyltransferase" evidence="2">
    <location>
        <begin position="1"/>
        <end position="111"/>
    </location>
</feature>
<dbReference type="Gene3D" id="3.40.630.30">
    <property type="match status" value="1"/>
</dbReference>
<feature type="region of interest" description="Disordered" evidence="1">
    <location>
        <begin position="1"/>
        <end position="25"/>
    </location>
</feature>
<evidence type="ECO:0000256" key="1">
    <source>
        <dbReference type="SAM" id="MobiDB-lite"/>
    </source>
</evidence>
<evidence type="ECO:0000313" key="5">
    <source>
        <dbReference type="Proteomes" id="UP000199039"/>
    </source>
</evidence>
<dbReference type="OrthoDB" id="5405911at2"/>
<dbReference type="CDD" id="cd04301">
    <property type="entry name" value="NAT_SF"/>
    <property type="match status" value="1"/>
</dbReference>
<keyword evidence="5" id="KW-1185">Reference proteome</keyword>
<dbReference type="Proteomes" id="UP000199039">
    <property type="component" value="Unassembled WGS sequence"/>
</dbReference>
<dbReference type="InterPro" id="IPR016181">
    <property type="entry name" value="Acyl_CoA_acyltransferase"/>
</dbReference>
<reference evidence="4 5" key="1">
    <citation type="submission" date="2016-09" db="EMBL/GenBank/DDBJ databases">
        <authorList>
            <person name="Capua I."/>
            <person name="De Benedictis P."/>
            <person name="Joannis T."/>
            <person name="Lombin L.H."/>
            <person name="Cattoli G."/>
        </authorList>
    </citation>
    <scope>NUCLEOTIDE SEQUENCE [LARGE SCALE GENOMIC DNA]</scope>
    <source>
        <strain evidence="4 5">ISLP-3</strain>
    </source>
</reference>
<dbReference type="SUPFAM" id="SSF55729">
    <property type="entry name" value="Acyl-CoA N-acyltransferases (Nat)"/>
    <property type="match status" value="1"/>
</dbReference>
<dbReference type="PROSITE" id="PS51186">
    <property type="entry name" value="GNAT"/>
    <property type="match status" value="1"/>
</dbReference>
<sequence>MSGDTNGDTSGDDLSVRNDTSSQRFEAVTPDGQVAGFLAYDPVPAHVVGGHGLFVAIHTIVEPAWEGRGVAALLARTALDHARSQHLTVIAECPYVRAFVERHAEYQDLLP</sequence>
<evidence type="ECO:0000313" key="4">
    <source>
        <dbReference type="EMBL" id="SDB87119.1"/>
    </source>
</evidence>
<accession>A0A1G6GYP2</accession>
<evidence type="ECO:0000259" key="3">
    <source>
        <dbReference type="PROSITE" id="PS51729"/>
    </source>
</evidence>
<dbReference type="GO" id="GO:0016747">
    <property type="term" value="F:acyltransferase activity, transferring groups other than amino-acyl groups"/>
    <property type="evidence" value="ECO:0007669"/>
    <property type="project" value="InterPro"/>
</dbReference>
<evidence type="ECO:0000259" key="2">
    <source>
        <dbReference type="PROSITE" id="PS51186"/>
    </source>
</evidence>
<dbReference type="InterPro" id="IPR031165">
    <property type="entry name" value="GNAT_YJDJ"/>
</dbReference>
<name>A0A1G6GYP2_9MICO</name>
<protein>
    <submittedName>
        <fullName evidence="4">Uncharacterized protein</fullName>
    </submittedName>
</protein>
<dbReference type="InterPro" id="IPR000182">
    <property type="entry name" value="GNAT_dom"/>
</dbReference>
<dbReference type="Pfam" id="PF14542">
    <property type="entry name" value="Acetyltransf_CG"/>
    <property type="match status" value="1"/>
</dbReference>
<feature type="domain" description="N-acetyltransferase" evidence="3">
    <location>
        <begin position="17"/>
        <end position="111"/>
    </location>
</feature>
<dbReference type="PROSITE" id="PS51729">
    <property type="entry name" value="GNAT_YJDJ"/>
    <property type="match status" value="1"/>
</dbReference>
<dbReference type="PANTHER" id="PTHR31435">
    <property type="entry name" value="PROTEIN NATD1"/>
    <property type="match status" value="1"/>
</dbReference>
<organism evidence="4 5">
    <name type="scientific">Sanguibacter gelidistatuariae</name>
    <dbReference type="NCBI Taxonomy" id="1814289"/>
    <lineage>
        <taxon>Bacteria</taxon>
        <taxon>Bacillati</taxon>
        <taxon>Actinomycetota</taxon>
        <taxon>Actinomycetes</taxon>
        <taxon>Micrococcales</taxon>
        <taxon>Sanguibacteraceae</taxon>
        <taxon>Sanguibacter</taxon>
    </lineage>
</organism>
<gene>
    <name evidence="4" type="ORF">SAMN05216410_0587</name>
</gene>
<dbReference type="RefSeq" id="WP_093180644.1">
    <property type="nucleotide sequence ID" value="NZ_FMYH01000001.1"/>
</dbReference>
<feature type="compositionally biased region" description="Low complexity" evidence="1">
    <location>
        <begin position="1"/>
        <end position="13"/>
    </location>
</feature>
<proteinExistence type="predicted"/>
<dbReference type="InterPro" id="IPR045057">
    <property type="entry name" value="Gcn5-rel_NAT"/>
</dbReference>
<dbReference type="PANTHER" id="PTHR31435:SF10">
    <property type="entry name" value="BSR4717 PROTEIN"/>
    <property type="match status" value="1"/>
</dbReference>